<feature type="compositionally biased region" description="Basic and acidic residues" evidence="1">
    <location>
        <begin position="24"/>
        <end position="35"/>
    </location>
</feature>
<dbReference type="Proteomes" id="UP000063429">
    <property type="component" value="Chromosome"/>
</dbReference>
<evidence type="ECO:0000313" key="2">
    <source>
        <dbReference type="EMBL" id="AKZ63503.1"/>
    </source>
</evidence>
<evidence type="ECO:0000313" key="3">
    <source>
        <dbReference type="Proteomes" id="UP000063429"/>
    </source>
</evidence>
<reference evidence="3" key="1">
    <citation type="journal article" date="2015" name="Genome Announc.">
        <title>Complete Genome Sequence of Herbaspirillum hiltneri N3 (DSM 17495), Isolated from Surface-Sterilized Wheat Roots.</title>
        <authorList>
            <person name="Guizelini D."/>
            <person name="Saizaki P.M."/>
            <person name="Coimbra N.A."/>
            <person name="Weiss V.A."/>
            <person name="Faoro H."/>
            <person name="Sfeir M.Z."/>
            <person name="Baura V.A."/>
            <person name="Monteiro R.A."/>
            <person name="Chubatsu L.S."/>
            <person name="Souza E.M."/>
            <person name="Cruz L.M."/>
            <person name="Pedrosa F.O."/>
            <person name="Raittz R.T."/>
            <person name="Marchaukoski J.N."/>
            <person name="Steffens M.B."/>
        </authorList>
    </citation>
    <scope>NUCLEOTIDE SEQUENCE [LARGE SCALE GENOMIC DNA]</scope>
    <source>
        <strain evidence="3">N3</strain>
    </source>
</reference>
<proteinExistence type="predicted"/>
<dbReference type="RefSeq" id="WP_053198122.1">
    <property type="nucleotide sequence ID" value="NZ_CP011409.1"/>
</dbReference>
<evidence type="ECO:0000256" key="1">
    <source>
        <dbReference type="SAM" id="MobiDB-lite"/>
    </source>
</evidence>
<feature type="region of interest" description="Disordered" evidence="1">
    <location>
        <begin position="1"/>
        <end position="35"/>
    </location>
</feature>
<sequence>MLKSQPNKTAPDAKDVQQTAARNDGGDGDLKQEQVRHRTALRIAGIEGVDGFADVAEEAEAGPAS</sequence>
<name>A0ABM5V1Q5_9BURK</name>
<dbReference type="EMBL" id="CP011409">
    <property type="protein sequence ID" value="AKZ63503.1"/>
    <property type="molecule type" value="Genomic_DNA"/>
</dbReference>
<keyword evidence="3" id="KW-1185">Reference proteome</keyword>
<accession>A0ABM5V1Q5</accession>
<organism evidence="2 3">
    <name type="scientific">Herbaspirillum hiltneri N3</name>
    <dbReference type="NCBI Taxonomy" id="1262470"/>
    <lineage>
        <taxon>Bacteria</taxon>
        <taxon>Pseudomonadati</taxon>
        <taxon>Pseudomonadota</taxon>
        <taxon>Betaproteobacteria</taxon>
        <taxon>Burkholderiales</taxon>
        <taxon>Oxalobacteraceae</taxon>
        <taxon>Herbaspirillum</taxon>
    </lineage>
</organism>
<gene>
    <name evidence="2" type="ORF">F506_13225</name>
</gene>
<protein>
    <submittedName>
        <fullName evidence="2">Uncharacterized protein</fullName>
    </submittedName>
</protein>